<dbReference type="RefSeq" id="WP_217137574.1">
    <property type="nucleotide sequence ID" value="NZ_JAFMOU010000056.1"/>
</dbReference>
<feature type="transmembrane region" description="Helical" evidence="7">
    <location>
        <begin position="12"/>
        <end position="36"/>
    </location>
</feature>
<evidence type="ECO:0000256" key="3">
    <source>
        <dbReference type="ARBA" id="ARBA00022475"/>
    </source>
</evidence>
<dbReference type="InterPro" id="IPR003317">
    <property type="entry name" value="Cyt-d_oxidase_su2"/>
</dbReference>
<evidence type="ECO:0000256" key="1">
    <source>
        <dbReference type="ARBA" id="ARBA00004651"/>
    </source>
</evidence>
<comment type="similarity">
    <text evidence="2">Belongs to the cytochrome ubiquinol oxidase subunit 2 family.</text>
</comment>
<evidence type="ECO:0000313" key="9">
    <source>
        <dbReference type="Proteomes" id="UP000699865"/>
    </source>
</evidence>
<keyword evidence="5 7" id="KW-1133">Transmembrane helix</keyword>
<gene>
    <name evidence="8" type="ORF">J1786_02325</name>
</gene>
<organism evidence="8 9">
    <name type="scientific">Rahnella perminowiae</name>
    <dbReference type="NCBI Taxonomy" id="2816244"/>
    <lineage>
        <taxon>Bacteria</taxon>
        <taxon>Pseudomonadati</taxon>
        <taxon>Pseudomonadota</taxon>
        <taxon>Gammaproteobacteria</taxon>
        <taxon>Enterobacterales</taxon>
        <taxon>Yersiniaceae</taxon>
        <taxon>Rahnella</taxon>
    </lineage>
</organism>
<evidence type="ECO:0000256" key="5">
    <source>
        <dbReference type="ARBA" id="ARBA00022989"/>
    </source>
</evidence>
<evidence type="ECO:0000256" key="2">
    <source>
        <dbReference type="ARBA" id="ARBA00007543"/>
    </source>
</evidence>
<comment type="subcellular location">
    <subcellularLocation>
        <location evidence="1">Cell membrane</location>
        <topology evidence="1">Multi-pass membrane protein</topology>
    </subcellularLocation>
</comment>
<dbReference type="EMBL" id="JAFMOU010000056">
    <property type="protein sequence ID" value="MBU9833670.1"/>
    <property type="molecule type" value="Genomic_DNA"/>
</dbReference>
<keyword evidence="9" id="KW-1185">Reference proteome</keyword>
<proteinExistence type="inferred from homology"/>
<comment type="caution">
    <text evidence="8">The sequence shown here is derived from an EMBL/GenBank/DDBJ whole genome shotgun (WGS) entry which is preliminary data.</text>
</comment>
<dbReference type="Proteomes" id="UP000699865">
    <property type="component" value="Unassembled WGS sequence"/>
</dbReference>
<feature type="transmembrane region" description="Helical" evidence="7">
    <location>
        <begin position="123"/>
        <end position="143"/>
    </location>
</feature>
<keyword evidence="4 7" id="KW-0812">Transmembrane</keyword>
<evidence type="ECO:0000256" key="4">
    <source>
        <dbReference type="ARBA" id="ARBA00022692"/>
    </source>
</evidence>
<reference evidence="8 9" key="1">
    <citation type="submission" date="2021-03" db="EMBL/GenBank/DDBJ databases">
        <title>Five novel Rahnella species.</title>
        <authorList>
            <person name="Brady C."/>
            <person name="Asselin J."/>
            <person name="Beer S."/>
            <person name="Bruberg M.B."/>
            <person name="Crampton B."/>
            <person name="Venter S."/>
            <person name="Arnold D."/>
            <person name="Denman S."/>
        </authorList>
    </citation>
    <scope>NUCLEOTIDE SEQUENCE [LARGE SCALE GENOMIC DNA]</scope>
    <source>
        <strain evidence="8 9">L72c</strain>
    </source>
</reference>
<feature type="transmembrane region" description="Helical" evidence="7">
    <location>
        <begin position="57"/>
        <end position="76"/>
    </location>
</feature>
<name>A0ABS6KX80_9GAMM</name>
<dbReference type="PANTHER" id="PTHR43141">
    <property type="entry name" value="CYTOCHROME BD2 SUBUNIT II"/>
    <property type="match status" value="1"/>
</dbReference>
<feature type="transmembrane region" description="Helical" evidence="7">
    <location>
        <begin position="246"/>
        <end position="266"/>
    </location>
</feature>
<sequence>MEWLADLSAAMLLFSLLMYLMLDGTDLGAGMLLIFFNDEKQKRSIVKSMLPIWDANETWLVLLAGGLFALFPAAYARLFSALYIPVFVMLLSLILRALALEYRETVSGRIRTWLDKLLPASSALAAYCQGICAGLVVSGNIAAGAYSWLGLYPMLSGIGLICAYMLLGCGWIRWRVAEKKEKRPLRLTRYFLLLSLGLFLIIQCMNPAPWQQVWQLAWGKGLILLIVLLWLFSLLALQKLSPFRQLAVTLILLAAIVIQTGIGIYPELIPGEVNLHRVASGGITQAFLLTGIAFIIPITLLYHSWAFWVFRGKIEK</sequence>
<evidence type="ECO:0000256" key="7">
    <source>
        <dbReference type="SAM" id="Phobius"/>
    </source>
</evidence>
<protein>
    <submittedName>
        <fullName evidence="8">Cytochrome d ubiquinol oxidase subunit II</fullName>
    </submittedName>
</protein>
<feature type="transmembrane region" description="Helical" evidence="7">
    <location>
        <begin position="190"/>
        <end position="210"/>
    </location>
</feature>
<feature type="transmembrane region" description="Helical" evidence="7">
    <location>
        <begin position="149"/>
        <end position="169"/>
    </location>
</feature>
<feature type="transmembrane region" description="Helical" evidence="7">
    <location>
        <begin position="216"/>
        <end position="237"/>
    </location>
</feature>
<feature type="transmembrane region" description="Helical" evidence="7">
    <location>
        <begin position="82"/>
        <end position="102"/>
    </location>
</feature>
<accession>A0ABS6KX80</accession>
<evidence type="ECO:0000313" key="8">
    <source>
        <dbReference type="EMBL" id="MBU9833670.1"/>
    </source>
</evidence>
<keyword evidence="6 7" id="KW-0472">Membrane</keyword>
<feature type="transmembrane region" description="Helical" evidence="7">
    <location>
        <begin position="286"/>
        <end position="310"/>
    </location>
</feature>
<dbReference type="PANTHER" id="PTHR43141:SF4">
    <property type="entry name" value="CYTOCHROME BD2 SUBUNIT II"/>
    <property type="match status" value="1"/>
</dbReference>
<dbReference type="Pfam" id="PF02322">
    <property type="entry name" value="Cyt_bd_oxida_II"/>
    <property type="match status" value="1"/>
</dbReference>
<keyword evidence="3" id="KW-1003">Cell membrane</keyword>
<evidence type="ECO:0000256" key="6">
    <source>
        <dbReference type="ARBA" id="ARBA00023136"/>
    </source>
</evidence>